<keyword evidence="3 6" id="KW-0812">Transmembrane</keyword>
<evidence type="ECO:0000256" key="2">
    <source>
        <dbReference type="ARBA" id="ARBA00022481"/>
    </source>
</evidence>
<proteinExistence type="predicted"/>
<dbReference type="InterPro" id="IPR016419">
    <property type="entry name" value="Prepilin_Pept-dep_B_prd"/>
</dbReference>
<dbReference type="PIRSF" id="PIRSF004525">
    <property type="entry name" value="Pilin_peptidase-dep_B_prd"/>
    <property type="match status" value="1"/>
</dbReference>
<dbReference type="Pfam" id="PF07963">
    <property type="entry name" value="N_methyl"/>
    <property type="match status" value="1"/>
</dbReference>
<evidence type="ECO:0000256" key="3">
    <source>
        <dbReference type="ARBA" id="ARBA00022692"/>
    </source>
</evidence>
<evidence type="ECO:0000313" key="8">
    <source>
        <dbReference type="Proteomes" id="UP000040088"/>
    </source>
</evidence>
<feature type="transmembrane region" description="Helical" evidence="6">
    <location>
        <begin position="29"/>
        <end position="47"/>
    </location>
</feature>
<dbReference type="PANTHER" id="PTHR39583">
    <property type="entry name" value="TYPE II SECRETION SYSTEM PROTEIN J-RELATED"/>
    <property type="match status" value="1"/>
</dbReference>
<gene>
    <name evidence="7" type="ORF">ERS008460_01782</name>
</gene>
<reference evidence="8" key="1">
    <citation type="submission" date="2015-03" db="EMBL/GenBank/DDBJ databases">
        <authorList>
            <consortium name="Pathogen Informatics"/>
        </authorList>
    </citation>
    <scope>NUCLEOTIDE SEQUENCE [LARGE SCALE GENOMIC DNA]</scope>
    <source>
        <strain evidence="8">IP27925</strain>
    </source>
</reference>
<evidence type="ECO:0000256" key="5">
    <source>
        <dbReference type="ARBA" id="ARBA00023136"/>
    </source>
</evidence>
<dbReference type="NCBIfam" id="NF007848">
    <property type="entry name" value="PRK10557.1"/>
    <property type="match status" value="1"/>
</dbReference>
<organism evidence="7 8">
    <name type="scientific">Yersinia aleksiciae</name>
    <dbReference type="NCBI Taxonomy" id="263819"/>
    <lineage>
        <taxon>Bacteria</taxon>
        <taxon>Pseudomonadati</taxon>
        <taxon>Pseudomonadota</taxon>
        <taxon>Gammaproteobacteria</taxon>
        <taxon>Enterobacterales</taxon>
        <taxon>Yersiniaceae</taxon>
        <taxon>Yersinia</taxon>
    </lineage>
</organism>
<dbReference type="PANTHER" id="PTHR39583:SF3">
    <property type="entry name" value="PREPILIN PEPTIDASE-DEPENDENT PROTEIN B"/>
    <property type="match status" value="1"/>
</dbReference>
<evidence type="ECO:0000256" key="1">
    <source>
        <dbReference type="ARBA" id="ARBA00004167"/>
    </source>
</evidence>
<accession>A0A0T9TXF7</accession>
<sequence length="208" mass="23645">MPRVNIKPIGPMPEHTWHRSVSGFTLPEMMLALSIGSIIVLGSTQLFPKLRQQISILQQHYQLELILRQGMAMLEKDLQRAGFCHGECKGKAITTHHYPGETTDSCLIAAYDLNRNGRWEGEKHQESEYFGYRLRNKALEAQRGELNCVGSGWERVFDPKVVTITHFSVRRLPEATPAQIYRVQLAGQSTDNVAVQNQLIYMIRGNNL</sequence>
<evidence type="ECO:0000313" key="7">
    <source>
        <dbReference type="EMBL" id="CNL07350.1"/>
    </source>
</evidence>
<name>A0A0T9TXF7_YERAE</name>
<keyword evidence="5 6" id="KW-0472">Membrane</keyword>
<dbReference type="AlphaFoldDB" id="A0A0T9TXF7"/>
<dbReference type="GO" id="GO:0016020">
    <property type="term" value="C:membrane"/>
    <property type="evidence" value="ECO:0007669"/>
    <property type="project" value="UniProtKB-SubCell"/>
</dbReference>
<dbReference type="EMBL" id="CQEM01000007">
    <property type="protein sequence ID" value="CNL07350.1"/>
    <property type="molecule type" value="Genomic_DNA"/>
</dbReference>
<keyword evidence="4 6" id="KW-1133">Transmembrane helix</keyword>
<dbReference type="RefSeq" id="WP_050125854.1">
    <property type="nucleotide sequence ID" value="NZ_CQEM01000007.1"/>
</dbReference>
<comment type="subcellular location">
    <subcellularLocation>
        <location evidence="1">Membrane</location>
        <topology evidence="1">Single-pass membrane protein</topology>
    </subcellularLocation>
</comment>
<dbReference type="NCBIfam" id="TIGR02532">
    <property type="entry name" value="IV_pilin_GFxxxE"/>
    <property type="match status" value="1"/>
</dbReference>
<protein>
    <submittedName>
        <fullName evidence="7">Prepilin peptidase dependent protein B</fullName>
    </submittedName>
</protein>
<dbReference type="Proteomes" id="UP000040088">
    <property type="component" value="Unassembled WGS sequence"/>
</dbReference>
<evidence type="ECO:0000256" key="6">
    <source>
        <dbReference type="SAM" id="Phobius"/>
    </source>
</evidence>
<dbReference type="GO" id="GO:0015628">
    <property type="term" value="P:protein secretion by the type II secretion system"/>
    <property type="evidence" value="ECO:0007669"/>
    <property type="project" value="TreeGrafter"/>
</dbReference>
<dbReference type="InterPro" id="IPR012902">
    <property type="entry name" value="N_methyl_site"/>
</dbReference>
<keyword evidence="2" id="KW-0488">Methylation</keyword>
<evidence type="ECO:0000256" key="4">
    <source>
        <dbReference type="ARBA" id="ARBA00022989"/>
    </source>
</evidence>
<dbReference type="InterPro" id="IPR051621">
    <property type="entry name" value="T2SS_protein_J"/>
</dbReference>